<comment type="caution">
    <text evidence="4">The sequence shown here is derived from an EMBL/GenBank/DDBJ whole genome shotgun (WGS) entry which is preliminary data.</text>
</comment>
<dbReference type="PROSITE" id="PS51677">
    <property type="entry name" value="NODB"/>
    <property type="match status" value="1"/>
</dbReference>
<protein>
    <recommendedName>
        <fullName evidence="3">NodB homology domain-containing protein</fullName>
    </recommendedName>
</protein>
<feature type="domain" description="NodB homology" evidence="3">
    <location>
        <begin position="77"/>
        <end position="251"/>
    </location>
</feature>
<evidence type="ECO:0000313" key="5">
    <source>
        <dbReference type="Proteomes" id="UP000178042"/>
    </source>
</evidence>
<keyword evidence="2" id="KW-0732">Signal</keyword>
<dbReference type="CDD" id="cd10918">
    <property type="entry name" value="CE4_NodB_like_5s_6s"/>
    <property type="match status" value="1"/>
</dbReference>
<accession>A0A1F6DCT8</accession>
<reference evidence="4 5" key="1">
    <citation type="journal article" date="2016" name="Nat. Commun.">
        <title>Thousands of microbial genomes shed light on interconnected biogeochemical processes in an aquifer system.</title>
        <authorList>
            <person name="Anantharaman K."/>
            <person name="Brown C.T."/>
            <person name="Hug L.A."/>
            <person name="Sharon I."/>
            <person name="Castelle C.J."/>
            <person name="Probst A.J."/>
            <person name="Thomas B.C."/>
            <person name="Singh A."/>
            <person name="Wilkins M.J."/>
            <person name="Karaoz U."/>
            <person name="Brodie E.L."/>
            <person name="Williams K.H."/>
            <person name="Hubbard S.S."/>
            <person name="Banfield J.F."/>
        </authorList>
    </citation>
    <scope>NUCLEOTIDE SEQUENCE [LARGE SCALE GENOMIC DNA]</scope>
</reference>
<dbReference type="AlphaFoldDB" id="A0A1F6DCT8"/>
<dbReference type="InterPro" id="IPR051398">
    <property type="entry name" value="Polysacch_Deacetylase"/>
</dbReference>
<evidence type="ECO:0000256" key="1">
    <source>
        <dbReference type="ARBA" id="ARBA00004613"/>
    </source>
</evidence>
<dbReference type="GO" id="GO:0005975">
    <property type="term" value="P:carbohydrate metabolic process"/>
    <property type="evidence" value="ECO:0007669"/>
    <property type="project" value="InterPro"/>
</dbReference>
<dbReference type="Pfam" id="PF01522">
    <property type="entry name" value="Polysacc_deac_1"/>
    <property type="match status" value="1"/>
</dbReference>
<dbReference type="GO" id="GO:0016810">
    <property type="term" value="F:hydrolase activity, acting on carbon-nitrogen (but not peptide) bonds"/>
    <property type="evidence" value="ECO:0007669"/>
    <property type="project" value="InterPro"/>
</dbReference>
<organism evidence="4 5">
    <name type="scientific">Candidatus Kaiserbacteria bacterium RIFCSPHIGHO2_02_FULL_49_16</name>
    <dbReference type="NCBI Taxonomy" id="1798490"/>
    <lineage>
        <taxon>Bacteria</taxon>
        <taxon>Candidatus Kaiseribacteriota</taxon>
    </lineage>
</organism>
<dbReference type="InterPro" id="IPR002509">
    <property type="entry name" value="NODB_dom"/>
</dbReference>
<gene>
    <name evidence="4" type="ORF">A3C86_02455</name>
</gene>
<comment type="subcellular location">
    <subcellularLocation>
        <location evidence="1">Secreted</location>
    </subcellularLocation>
</comment>
<evidence type="ECO:0000259" key="3">
    <source>
        <dbReference type="PROSITE" id="PS51677"/>
    </source>
</evidence>
<proteinExistence type="predicted"/>
<dbReference type="Proteomes" id="UP000178042">
    <property type="component" value="Unassembled WGS sequence"/>
</dbReference>
<dbReference type="SUPFAM" id="SSF88713">
    <property type="entry name" value="Glycoside hydrolase/deacetylase"/>
    <property type="match status" value="1"/>
</dbReference>
<dbReference type="InterPro" id="IPR011330">
    <property type="entry name" value="Glyco_hydro/deAcase_b/a-brl"/>
</dbReference>
<dbReference type="Gene3D" id="3.20.20.370">
    <property type="entry name" value="Glycoside hydrolase/deacetylase"/>
    <property type="match status" value="1"/>
</dbReference>
<dbReference type="EMBL" id="MFLD01000028">
    <property type="protein sequence ID" value="OGG59263.1"/>
    <property type="molecule type" value="Genomic_DNA"/>
</dbReference>
<sequence>MKRLFKEIFFRLTNIVGLPEDRASILMYHSISESDYFASVKPSEFKRQMSYLAGKKIPVISLAELVRRLKTGESMNGSAVITFDDGYRDNYTAAFPVLKKYGLPATIFVTTNLIGKKDTRGLERLTIADMKEMEASGLIAIAPHTKSHMKLSTLSNEAARDEIAGSKRTLEEAPMKRAGEFAYPFGDFNDETVRLVIGAGFDAAVTALEGTVGPNDDQFRLKRNSIDRSTSFSQFKGKLSRAVDLYQKLKS</sequence>
<dbReference type="GO" id="GO:0005576">
    <property type="term" value="C:extracellular region"/>
    <property type="evidence" value="ECO:0007669"/>
    <property type="project" value="UniProtKB-SubCell"/>
</dbReference>
<evidence type="ECO:0000256" key="2">
    <source>
        <dbReference type="ARBA" id="ARBA00022729"/>
    </source>
</evidence>
<name>A0A1F6DCT8_9BACT</name>
<dbReference type="PANTHER" id="PTHR34216">
    <property type="match status" value="1"/>
</dbReference>
<evidence type="ECO:0000313" key="4">
    <source>
        <dbReference type="EMBL" id="OGG59263.1"/>
    </source>
</evidence>
<dbReference type="PANTHER" id="PTHR34216:SF3">
    <property type="entry name" value="POLY-BETA-1,6-N-ACETYL-D-GLUCOSAMINE N-DEACETYLASE"/>
    <property type="match status" value="1"/>
</dbReference>